<evidence type="ECO:0000256" key="8">
    <source>
        <dbReference type="ARBA" id="ARBA00022679"/>
    </source>
</evidence>
<evidence type="ECO:0000259" key="17">
    <source>
        <dbReference type="Pfam" id="PF13981"/>
    </source>
</evidence>
<dbReference type="InterPro" id="IPR025725">
    <property type="entry name" value="SopA-like_cat"/>
</dbReference>
<dbReference type="Gene3D" id="1.10.4140.10">
    <property type="entry name" value="effector protein (NleL)"/>
    <property type="match status" value="1"/>
</dbReference>
<name>A0A3I8FTG6_SALER</name>
<dbReference type="NCBIfam" id="NF011904">
    <property type="entry name" value="PRK15377.1"/>
    <property type="match status" value="1"/>
</dbReference>
<evidence type="ECO:0000256" key="9">
    <source>
        <dbReference type="ARBA" id="ARBA00022786"/>
    </source>
</evidence>
<organism evidence="18">
    <name type="scientific">Salmonella enterica</name>
    <name type="common">Salmonella choleraesuis</name>
    <dbReference type="NCBI Taxonomy" id="28901"/>
    <lineage>
        <taxon>Bacteria</taxon>
        <taxon>Pseudomonadati</taxon>
        <taxon>Pseudomonadota</taxon>
        <taxon>Gammaproteobacteria</taxon>
        <taxon>Enterobacterales</taxon>
        <taxon>Enterobacteriaceae</taxon>
        <taxon>Salmonella</taxon>
    </lineage>
</organism>
<evidence type="ECO:0000256" key="14">
    <source>
        <dbReference type="ARBA" id="ARBA00032669"/>
    </source>
</evidence>
<reference evidence="18" key="1">
    <citation type="submission" date="2018-10" db="EMBL/GenBank/DDBJ databases">
        <authorList>
            <consortium name="PulseNet: The National Subtyping Network for Foodborne Disease Surveillance"/>
            <person name="Tarr C.L."/>
            <person name="Trees E."/>
            <person name="Katz L.S."/>
            <person name="Carleton-Romer H.A."/>
            <person name="Stroika S."/>
            <person name="Kucerova Z."/>
            <person name="Roache K.F."/>
            <person name="Sabol A.L."/>
            <person name="Besser J."/>
            <person name="Gerner-Smidt P."/>
        </authorList>
    </citation>
    <scope>NUCLEOTIDE SEQUENCE [LARGE SCALE GENOMIC DNA]</scope>
    <source>
        <strain evidence="18">PNUSAS057480</strain>
    </source>
</reference>
<evidence type="ECO:0000256" key="6">
    <source>
        <dbReference type="ARBA" id="ARBA00021624"/>
    </source>
</evidence>
<dbReference type="Gene3D" id="1.25.40.300">
    <property type="entry name" value="Putative secreted effector protein"/>
    <property type="match status" value="1"/>
</dbReference>
<comment type="catalytic activity">
    <reaction evidence="1">
        <text>S-ubiquitinyl-[E2 ubiquitin-conjugating enzyme]-L-cysteine + [acceptor protein]-L-lysine = [E2 ubiquitin-conjugating enzyme]-L-cysteine + N(6)-ubiquitinyl-[acceptor protein]-L-lysine.</text>
        <dbReference type="EC" id="2.3.2.26"/>
    </reaction>
</comment>
<dbReference type="GO" id="GO:0061630">
    <property type="term" value="F:ubiquitin protein ligase activity"/>
    <property type="evidence" value="ECO:0007669"/>
    <property type="project" value="UniProtKB-EC"/>
</dbReference>
<feature type="non-terminal residue" evidence="18">
    <location>
        <position position="1"/>
    </location>
</feature>
<evidence type="ECO:0000256" key="13">
    <source>
        <dbReference type="ARBA" id="ARBA00030158"/>
    </source>
</evidence>
<dbReference type="Proteomes" id="UP000885379">
    <property type="component" value="Unassembled WGS sequence"/>
</dbReference>
<evidence type="ECO:0000256" key="3">
    <source>
        <dbReference type="ARBA" id="ARBA00004613"/>
    </source>
</evidence>
<evidence type="ECO:0000256" key="10">
    <source>
        <dbReference type="ARBA" id="ARBA00022843"/>
    </source>
</evidence>
<evidence type="ECO:0000256" key="5">
    <source>
        <dbReference type="ARBA" id="ARBA00012485"/>
    </source>
</evidence>
<comment type="similarity">
    <text evidence="4">Belongs to the SopA E3 ligase family.</text>
</comment>
<keyword evidence="9" id="KW-0833">Ubl conjugation pathway</keyword>
<dbReference type="GO" id="GO:0016567">
    <property type="term" value="P:protein ubiquitination"/>
    <property type="evidence" value="ECO:0007669"/>
    <property type="project" value="InterPro"/>
</dbReference>
<evidence type="ECO:0000256" key="1">
    <source>
        <dbReference type="ARBA" id="ARBA00000885"/>
    </source>
</evidence>
<keyword evidence="7" id="KW-0964">Secreted</keyword>
<evidence type="ECO:0000256" key="2">
    <source>
        <dbReference type="ARBA" id="ARBA00004340"/>
    </source>
</evidence>
<accession>A0A3I8FTG6</accession>
<evidence type="ECO:0000259" key="16">
    <source>
        <dbReference type="Pfam" id="PF13979"/>
    </source>
</evidence>
<evidence type="ECO:0000313" key="18">
    <source>
        <dbReference type="EMBL" id="MER44746.1"/>
    </source>
</evidence>
<dbReference type="GO" id="GO:0005576">
    <property type="term" value="C:extracellular region"/>
    <property type="evidence" value="ECO:0007669"/>
    <property type="project" value="UniProtKB-SubCell"/>
</dbReference>
<evidence type="ECO:0000256" key="12">
    <source>
        <dbReference type="ARBA" id="ARBA00029915"/>
    </source>
</evidence>
<keyword evidence="11" id="KW-0843">Virulence</keyword>
<dbReference type="InterPro" id="IPR001646">
    <property type="entry name" value="5peptide_repeat"/>
</dbReference>
<dbReference type="EMBL" id="RMEA01000088">
    <property type="protein sequence ID" value="MER44746.1"/>
    <property type="molecule type" value="Genomic_DNA"/>
</dbReference>
<proteinExistence type="inferred from homology"/>
<evidence type="ECO:0000256" key="7">
    <source>
        <dbReference type="ARBA" id="ARBA00022525"/>
    </source>
</evidence>
<keyword evidence="10" id="KW-0832">Ubl conjugation</keyword>
<dbReference type="Pfam" id="PF13979">
    <property type="entry name" value="SopA_C"/>
    <property type="match status" value="1"/>
</dbReference>
<comment type="caution">
    <text evidence="18">The sequence shown here is derived from an EMBL/GenBank/DDBJ whole genome shotgun (WGS) entry which is preliminary data.</text>
</comment>
<keyword evidence="8" id="KW-0808">Transferase</keyword>
<protein>
    <recommendedName>
        <fullName evidence="6">E3 ubiquitin-protein ligase SopA</fullName>
        <ecNumber evidence="5">2.3.2.26</ecNumber>
    </recommendedName>
    <alternativeName>
        <fullName evidence="14">HECT-type E3 ubiquitin transferase SopA</fullName>
    </alternativeName>
    <alternativeName>
        <fullName evidence="12">Salmonella outer protein A</fullName>
    </alternativeName>
    <alternativeName>
        <fullName evidence="13">Secreted effector protein SopA</fullName>
    </alternativeName>
</protein>
<evidence type="ECO:0000256" key="11">
    <source>
        <dbReference type="ARBA" id="ARBA00023026"/>
    </source>
</evidence>
<dbReference type="GO" id="GO:0043657">
    <property type="term" value="C:host cell"/>
    <property type="evidence" value="ECO:0007669"/>
    <property type="project" value="UniProtKB-SubCell"/>
</dbReference>
<dbReference type="SUPFAM" id="SSF141571">
    <property type="entry name" value="Pentapeptide repeat-like"/>
    <property type="match status" value="1"/>
</dbReference>
<dbReference type="EC" id="2.3.2.26" evidence="5"/>
<gene>
    <name evidence="18" type="ORF">ED033_20960</name>
</gene>
<feature type="domain" description="E3 ubiquitin-protein ligase SopA-like catalytic" evidence="16">
    <location>
        <begin position="543"/>
        <end position="707"/>
    </location>
</feature>
<dbReference type="Pfam" id="PF00805">
    <property type="entry name" value="Pentapeptide"/>
    <property type="match status" value="1"/>
</dbReference>
<dbReference type="InterPro" id="IPR038270">
    <property type="entry name" value="SopA-like_catalytic_sf"/>
</dbReference>
<dbReference type="Pfam" id="PF13981">
    <property type="entry name" value="SopA"/>
    <property type="match status" value="1"/>
</dbReference>
<feature type="domain" description="E3 ubiquitin ligase SopA-like central" evidence="17">
    <location>
        <begin position="295"/>
        <end position="436"/>
    </location>
</feature>
<dbReference type="InterPro" id="IPR025726">
    <property type="entry name" value="SopA-like_central"/>
</dbReference>
<evidence type="ECO:0000256" key="15">
    <source>
        <dbReference type="SAM" id="MobiDB-lite"/>
    </source>
</evidence>
<feature type="region of interest" description="Disordered" evidence="15">
    <location>
        <begin position="66"/>
        <end position="99"/>
    </location>
</feature>
<dbReference type="Gene3D" id="2.160.20.80">
    <property type="entry name" value="E3 ubiquitin-protein ligase SopA"/>
    <property type="match status" value="1"/>
</dbReference>
<dbReference type="Gene3D" id="3.40.1850.10">
    <property type="entry name" value="HECT-like ubiquitin ligase"/>
    <property type="match status" value="1"/>
</dbReference>
<sequence>TYHPQDDLFAVERINGCQGRLVQWLYNMVGHPRGQITWQLTYQLNSPNSQRNYRVTGADLLPEGVSISANNRPTVSEARTPPVSPPSLQATPSPSSPAGWAEKLKDAVLRLKAGETLTTAERDFSGADFRNIIFSEILPSSFMERDGDIIKGFNFSNSNFTHSDISDLHFDECRLTYSTLRGAICSNTKFSHSDMNEVDLQYSVFTQQQPSFINTTLKNTLMHHRAYLSGVILNEPDNSSPPSEHRNAIRLGDIWLQMPLLWSERAVDGFLNHEHNDGKSILMTIDSLPGKYSQEKVRTMEDVVTSLRDTRLSEADIWPVESSLVSVLAHPPYTQSALISEWLGPVQDRFFAHQCQNYNDVPLPAPDTYHQQRILPVLLDSFDRNSAAMTTHSGLFNQVVLHCMTGADCTDDTRQKAAALYERYLAHPAVSPHINNGLFGNYNGSPDWTTRAADNFLLVSSRTSDTAMMLSTDTLLTMLTPTPDTTWDRFYLLRGGENVSTAQISPEELFCHDFPVFHAAFNQQAQQRRFGQLIDTILSPEGHAELNRQFIAATKQKYSTVKFVDAPSQSRLNAVFEPLLPEGKLSPAHYQHILSAYNLADASPQEQAKTLFCLSTAFARYSSSAIFGTEHDSPTILRGYAEALMQKAWELSPAIFPSSERFTDWSNRFHGLHNAFTCTSVVAGDMQRHARQHFPGVLSSILPLAWA</sequence>
<comment type="subcellular location">
    <subcellularLocation>
        <location evidence="2">Host cell</location>
    </subcellularLocation>
    <subcellularLocation>
        <location evidence="3">Secreted</location>
    </subcellularLocation>
</comment>
<evidence type="ECO:0000256" key="4">
    <source>
        <dbReference type="ARBA" id="ARBA00006549"/>
    </source>
</evidence>
<dbReference type="AlphaFoldDB" id="A0A3I8FTG6"/>